<reference evidence="3" key="1">
    <citation type="journal article" date="2019" name="Int. J. Syst. Evol. Microbiol.">
        <title>The Global Catalogue of Microorganisms (GCM) 10K type strain sequencing project: providing services to taxonomists for standard genome sequencing and annotation.</title>
        <authorList>
            <consortium name="The Broad Institute Genomics Platform"/>
            <consortium name="The Broad Institute Genome Sequencing Center for Infectious Disease"/>
            <person name="Wu L."/>
            <person name="Ma J."/>
        </authorList>
    </citation>
    <scope>NUCLEOTIDE SEQUENCE [LARGE SCALE GENOMIC DNA]</scope>
    <source>
        <strain evidence="3">JCM 17938</strain>
    </source>
</reference>
<name>A0ABP8TH44_9ACTN</name>
<dbReference type="EMBL" id="BAABHJ010000005">
    <property type="protein sequence ID" value="GAA4606033.1"/>
    <property type="molecule type" value="Genomic_DNA"/>
</dbReference>
<organism evidence="2 3">
    <name type="scientific">Actinoallomurus liliacearum</name>
    <dbReference type="NCBI Taxonomy" id="1080073"/>
    <lineage>
        <taxon>Bacteria</taxon>
        <taxon>Bacillati</taxon>
        <taxon>Actinomycetota</taxon>
        <taxon>Actinomycetes</taxon>
        <taxon>Streptosporangiales</taxon>
        <taxon>Thermomonosporaceae</taxon>
        <taxon>Actinoallomurus</taxon>
    </lineage>
</organism>
<gene>
    <name evidence="2" type="ORF">GCM10023195_21300</name>
</gene>
<dbReference type="InterPro" id="IPR008030">
    <property type="entry name" value="NmrA-like"/>
</dbReference>
<evidence type="ECO:0000313" key="2">
    <source>
        <dbReference type="EMBL" id="GAA4606033.1"/>
    </source>
</evidence>
<accession>A0ABP8TH44</accession>
<dbReference type="InterPro" id="IPR051604">
    <property type="entry name" value="Ergot_Alk_Oxidoreductase"/>
</dbReference>
<protein>
    <submittedName>
        <fullName evidence="2">NAD(P)H-binding protein</fullName>
    </submittedName>
</protein>
<dbReference type="Gene3D" id="3.40.50.720">
    <property type="entry name" value="NAD(P)-binding Rossmann-like Domain"/>
    <property type="match status" value="1"/>
</dbReference>
<dbReference type="SUPFAM" id="SSF51735">
    <property type="entry name" value="NAD(P)-binding Rossmann-fold domains"/>
    <property type="match status" value="1"/>
</dbReference>
<dbReference type="Pfam" id="PF05368">
    <property type="entry name" value="NmrA"/>
    <property type="match status" value="1"/>
</dbReference>
<dbReference type="RefSeq" id="WP_345352205.1">
    <property type="nucleotide sequence ID" value="NZ_BAABHJ010000005.1"/>
</dbReference>
<evidence type="ECO:0000259" key="1">
    <source>
        <dbReference type="Pfam" id="PF05368"/>
    </source>
</evidence>
<proteinExistence type="predicted"/>
<keyword evidence="3" id="KW-1185">Reference proteome</keyword>
<comment type="caution">
    <text evidence="2">The sequence shown here is derived from an EMBL/GenBank/DDBJ whole genome shotgun (WGS) entry which is preliminary data.</text>
</comment>
<dbReference type="InterPro" id="IPR036291">
    <property type="entry name" value="NAD(P)-bd_dom_sf"/>
</dbReference>
<feature type="domain" description="NmrA-like" evidence="1">
    <location>
        <begin position="3"/>
        <end position="252"/>
    </location>
</feature>
<evidence type="ECO:0000313" key="3">
    <source>
        <dbReference type="Proteomes" id="UP001500212"/>
    </source>
</evidence>
<dbReference type="PANTHER" id="PTHR43162">
    <property type="match status" value="1"/>
</dbReference>
<dbReference type="PANTHER" id="PTHR43162:SF1">
    <property type="entry name" value="PRESTALK A DIFFERENTIATION PROTEIN A"/>
    <property type="match status" value="1"/>
</dbReference>
<dbReference type="Gene3D" id="3.90.25.10">
    <property type="entry name" value="UDP-galactose 4-epimerase, domain 1"/>
    <property type="match status" value="1"/>
</dbReference>
<sequence>MPILVTGATGTVGSSLVRQLVAAGQEVRAVTRDPASRAAAALPPEAEVVAGDFGRPESLVSALRGVERMHLVAIGESLTTGPRILEVAKEAGVRRIVHLGHNDPSRDDDDPMEARHRVLHRTIENSGLEWTHIFPGEFMANTREWVASIRTESVVRAPFGDWTSAMVHEADIAAVALAALLEDGHIGRTYVPTGPEPVRRRDAVRLIGEAIGREVRFVELTPDEAREHWKDRYPEQVIEWFLEMGRYLDGNAWVSPVVEEVTGRPGRTFARWAADHAADFR</sequence>
<dbReference type="Proteomes" id="UP001500212">
    <property type="component" value="Unassembled WGS sequence"/>
</dbReference>